<keyword evidence="3" id="KW-0547">Nucleotide-binding</keyword>
<evidence type="ECO:0000256" key="2">
    <source>
        <dbReference type="ARBA" id="ARBA00022448"/>
    </source>
</evidence>
<dbReference type="PANTHER" id="PTHR43335:SF4">
    <property type="entry name" value="ABC TRANSPORTER, ATP-BINDING PROTEIN"/>
    <property type="match status" value="1"/>
</dbReference>
<dbReference type="InterPro" id="IPR025302">
    <property type="entry name" value="DrrA1/2-like_C"/>
</dbReference>
<dbReference type="Pfam" id="PF13732">
    <property type="entry name" value="DrrA1-3_C"/>
    <property type="match status" value="1"/>
</dbReference>
<sequence length="334" mass="37588">MGYHNNLHRNNRSYTLFCLWKESRLMNALEIKNLTKVFDKVTPIKNLNLSVKTGNIFGFLGKNGAGKTTTLKMITGLIKPTSGDIFIKDKKVILGGGTTNCHIGFLPDVPEFYGYMTPREYLKLSGELYGMNSRHINERSQDLLNLVGLDGVNSNRRIGGFSKGMKQRLGIAQALIHNPELILLDEPTSALDPVGRREILDIISSLNHKHTVIFSTHILSDVERICDTIGVLNEGSLSLEGSIEDIKQIYSSQNLKVQILEKDHLKEILKAFSAFDTVKNIRLTDDTLMIYSNNIALCSRNICSFLNNKGLTLKHLEIYECNLEDVFMEVIKNE</sequence>
<dbReference type="InterPro" id="IPR017871">
    <property type="entry name" value="ABC_transporter-like_CS"/>
</dbReference>
<evidence type="ECO:0000256" key="3">
    <source>
        <dbReference type="ARBA" id="ARBA00022741"/>
    </source>
</evidence>
<accession>A0A316M9H9</accession>
<reference evidence="6 7" key="1">
    <citation type="submission" date="2018-03" db="EMBL/GenBank/DDBJ databases">
        <title>The uncultured portion of the human microbiome is neutrally assembled.</title>
        <authorList>
            <person name="Jeraldo P."/>
            <person name="Boardman L."/>
            <person name="White B.A."/>
            <person name="Nelson H."/>
            <person name="Goldenfeld N."/>
            <person name="Chia N."/>
        </authorList>
    </citation>
    <scope>NUCLEOTIDE SEQUENCE [LARGE SCALE GENOMIC DNA]</scope>
    <source>
        <strain evidence="6">CIM:MAG 903</strain>
    </source>
</reference>
<comment type="caution">
    <text evidence="6">The sequence shown here is derived from an EMBL/GenBank/DDBJ whole genome shotgun (WGS) entry which is preliminary data.</text>
</comment>
<dbReference type="PROSITE" id="PS00211">
    <property type="entry name" value="ABC_TRANSPORTER_1"/>
    <property type="match status" value="1"/>
</dbReference>
<evidence type="ECO:0000313" key="7">
    <source>
        <dbReference type="Proteomes" id="UP000246114"/>
    </source>
</evidence>
<dbReference type="GO" id="GO:0016887">
    <property type="term" value="F:ATP hydrolysis activity"/>
    <property type="evidence" value="ECO:0007669"/>
    <property type="project" value="InterPro"/>
</dbReference>
<dbReference type="InterPro" id="IPR003593">
    <property type="entry name" value="AAA+_ATPase"/>
</dbReference>
<evidence type="ECO:0000256" key="4">
    <source>
        <dbReference type="ARBA" id="ARBA00022840"/>
    </source>
</evidence>
<keyword evidence="4 6" id="KW-0067">ATP-binding</keyword>
<dbReference type="SUPFAM" id="SSF52540">
    <property type="entry name" value="P-loop containing nucleoside triphosphate hydrolases"/>
    <property type="match status" value="1"/>
</dbReference>
<dbReference type="GO" id="GO:0005524">
    <property type="term" value="F:ATP binding"/>
    <property type="evidence" value="ECO:0007669"/>
    <property type="project" value="UniProtKB-KW"/>
</dbReference>
<evidence type="ECO:0000259" key="5">
    <source>
        <dbReference type="PROSITE" id="PS50893"/>
    </source>
</evidence>
<proteinExistence type="inferred from homology"/>
<dbReference type="Proteomes" id="UP000246114">
    <property type="component" value="Unassembled WGS sequence"/>
</dbReference>
<dbReference type="InterPro" id="IPR027417">
    <property type="entry name" value="P-loop_NTPase"/>
</dbReference>
<dbReference type="EMBL" id="QAMZ01000041">
    <property type="protein sequence ID" value="PWL53193.1"/>
    <property type="molecule type" value="Genomic_DNA"/>
</dbReference>
<dbReference type="Pfam" id="PF00005">
    <property type="entry name" value="ABC_tran"/>
    <property type="match status" value="1"/>
</dbReference>
<organism evidence="6 7">
    <name type="scientific">Clostridium cadaveris</name>
    <dbReference type="NCBI Taxonomy" id="1529"/>
    <lineage>
        <taxon>Bacteria</taxon>
        <taxon>Bacillati</taxon>
        <taxon>Bacillota</taxon>
        <taxon>Clostridia</taxon>
        <taxon>Eubacteriales</taxon>
        <taxon>Clostridiaceae</taxon>
        <taxon>Clostridium</taxon>
    </lineage>
</organism>
<dbReference type="AlphaFoldDB" id="A0A316M9H9"/>
<evidence type="ECO:0000256" key="1">
    <source>
        <dbReference type="ARBA" id="ARBA00005417"/>
    </source>
</evidence>
<protein>
    <submittedName>
        <fullName evidence="6">ABC transporter ATP-binding protein</fullName>
    </submittedName>
</protein>
<gene>
    <name evidence="6" type="ORF">DBY38_08490</name>
</gene>
<dbReference type="PROSITE" id="PS50893">
    <property type="entry name" value="ABC_TRANSPORTER_2"/>
    <property type="match status" value="1"/>
</dbReference>
<dbReference type="Gene3D" id="3.40.50.300">
    <property type="entry name" value="P-loop containing nucleotide triphosphate hydrolases"/>
    <property type="match status" value="1"/>
</dbReference>
<keyword evidence="2" id="KW-0813">Transport</keyword>
<comment type="similarity">
    <text evidence="1">Belongs to the ABC transporter superfamily.</text>
</comment>
<name>A0A316M9H9_9CLOT</name>
<feature type="domain" description="ABC transporter" evidence="5">
    <location>
        <begin position="29"/>
        <end position="259"/>
    </location>
</feature>
<dbReference type="SMART" id="SM00382">
    <property type="entry name" value="AAA"/>
    <property type="match status" value="1"/>
</dbReference>
<evidence type="ECO:0000313" key="6">
    <source>
        <dbReference type="EMBL" id="PWL53193.1"/>
    </source>
</evidence>
<dbReference type="InterPro" id="IPR003439">
    <property type="entry name" value="ABC_transporter-like_ATP-bd"/>
</dbReference>
<dbReference type="PANTHER" id="PTHR43335">
    <property type="entry name" value="ABC TRANSPORTER, ATP-BINDING PROTEIN"/>
    <property type="match status" value="1"/>
</dbReference>